<evidence type="ECO:0000256" key="2">
    <source>
        <dbReference type="ARBA" id="ARBA00022649"/>
    </source>
</evidence>
<dbReference type="PANTHER" id="PTHR33755">
    <property type="entry name" value="TOXIN PARE1-RELATED"/>
    <property type="match status" value="1"/>
</dbReference>
<dbReference type="Pfam" id="PF05016">
    <property type="entry name" value="ParE_toxin"/>
    <property type="match status" value="1"/>
</dbReference>
<dbReference type="InterPro" id="IPR035093">
    <property type="entry name" value="RelE/ParE_toxin_dom_sf"/>
</dbReference>
<sequence length="128" mass="14549">MEPGSDASRVPCIPQGRQGRLTALRVIQSPRAKRDVIDHYTRIGLRNEDAAEHFLMAVARAVSRIAERPDIGSTRLWRNPALRGVRAWPVIGFERYIVYYRRQTPDSLRILRLLHGAVLPEGALRTPD</sequence>
<evidence type="ECO:0000313" key="3">
    <source>
        <dbReference type="EMBL" id="PGH59039.1"/>
    </source>
</evidence>
<proteinExistence type="inferred from homology"/>
<reference evidence="4" key="1">
    <citation type="submission" date="2017-10" db="EMBL/GenBank/DDBJ databases">
        <authorList>
            <person name="Kravchenko I.K."/>
            <person name="Grouzdev D.S."/>
        </authorList>
    </citation>
    <scope>NUCLEOTIDE SEQUENCE [LARGE SCALE GENOMIC DNA]</scope>
    <source>
        <strain evidence="4">B2</strain>
    </source>
</reference>
<keyword evidence="4" id="KW-1185">Reference proteome</keyword>
<name>A0A2B8BMT4_9PROT</name>
<dbReference type="Gene3D" id="3.30.2310.20">
    <property type="entry name" value="RelE-like"/>
    <property type="match status" value="1"/>
</dbReference>
<dbReference type="InterPro" id="IPR051803">
    <property type="entry name" value="TA_system_RelE-like_toxin"/>
</dbReference>
<dbReference type="InterPro" id="IPR007712">
    <property type="entry name" value="RelE/ParE_toxin"/>
</dbReference>
<organism evidence="3 4">
    <name type="scientific">Azospirillum palustre</name>
    <dbReference type="NCBI Taxonomy" id="2044885"/>
    <lineage>
        <taxon>Bacteria</taxon>
        <taxon>Pseudomonadati</taxon>
        <taxon>Pseudomonadota</taxon>
        <taxon>Alphaproteobacteria</taxon>
        <taxon>Rhodospirillales</taxon>
        <taxon>Azospirillaceae</taxon>
        <taxon>Azospirillum</taxon>
    </lineage>
</organism>
<gene>
    <name evidence="3" type="ORF">CRT60_03395</name>
</gene>
<dbReference type="Proteomes" id="UP000225379">
    <property type="component" value="Unassembled WGS sequence"/>
</dbReference>
<evidence type="ECO:0008006" key="5">
    <source>
        <dbReference type="Google" id="ProtNLM"/>
    </source>
</evidence>
<dbReference type="EMBL" id="PDKW01000037">
    <property type="protein sequence ID" value="PGH59039.1"/>
    <property type="molecule type" value="Genomic_DNA"/>
</dbReference>
<comment type="caution">
    <text evidence="3">The sequence shown here is derived from an EMBL/GenBank/DDBJ whole genome shotgun (WGS) entry which is preliminary data.</text>
</comment>
<evidence type="ECO:0000313" key="4">
    <source>
        <dbReference type="Proteomes" id="UP000225379"/>
    </source>
</evidence>
<dbReference type="AlphaFoldDB" id="A0A2B8BMT4"/>
<dbReference type="RefSeq" id="WP_098735031.1">
    <property type="nucleotide sequence ID" value="NZ_PDKW01000037.1"/>
</dbReference>
<protein>
    <recommendedName>
        <fullName evidence="5">Plasmid stabilization protein</fullName>
    </recommendedName>
</protein>
<dbReference type="OrthoDB" id="595470at2"/>
<evidence type="ECO:0000256" key="1">
    <source>
        <dbReference type="ARBA" id="ARBA00006226"/>
    </source>
</evidence>
<keyword evidence="2" id="KW-1277">Toxin-antitoxin system</keyword>
<comment type="similarity">
    <text evidence="1">Belongs to the RelE toxin family.</text>
</comment>
<accession>A0A2B8BMT4</accession>
<dbReference type="PANTHER" id="PTHR33755:SF6">
    <property type="entry name" value="PLASMID STABILIZATION SYSTEM PROTEIN"/>
    <property type="match status" value="1"/>
</dbReference>